<gene>
    <name evidence="1" type="ORF">P7K49_008440</name>
</gene>
<dbReference type="PANTHER" id="PTHR33331:SF13">
    <property type="entry name" value="COILED-COIL DOMAIN CONTAINING 162"/>
    <property type="match status" value="1"/>
</dbReference>
<evidence type="ECO:0000313" key="2">
    <source>
        <dbReference type="Proteomes" id="UP001266305"/>
    </source>
</evidence>
<keyword evidence="2" id="KW-1185">Reference proteome</keyword>
<evidence type="ECO:0000313" key="1">
    <source>
        <dbReference type="EMBL" id="KAK2114174.1"/>
    </source>
</evidence>
<comment type="caution">
    <text evidence="1">The sequence shown here is derived from an EMBL/GenBank/DDBJ whole genome shotgun (WGS) entry which is preliminary data.</text>
</comment>
<name>A0ABQ9VZC9_SAGOE</name>
<dbReference type="InterPro" id="IPR040401">
    <property type="entry name" value="CCDC162"/>
</dbReference>
<accession>A0ABQ9VZC9</accession>
<organism evidence="1 2">
    <name type="scientific">Saguinus oedipus</name>
    <name type="common">Cotton-top tamarin</name>
    <name type="synonym">Oedipomidas oedipus</name>
    <dbReference type="NCBI Taxonomy" id="9490"/>
    <lineage>
        <taxon>Eukaryota</taxon>
        <taxon>Metazoa</taxon>
        <taxon>Chordata</taxon>
        <taxon>Craniata</taxon>
        <taxon>Vertebrata</taxon>
        <taxon>Euteleostomi</taxon>
        <taxon>Mammalia</taxon>
        <taxon>Eutheria</taxon>
        <taxon>Euarchontoglires</taxon>
        <taxon>Primates</taxon>
        <taxon>Haplorrhini</taxon>
        <taxon>Platyrrhini</taxon>
        <taxon>Cebidae</taxon>
        <taxon>Callitrichinae</taxon>
        <taxon>Saguinus</taxon>
    </lineage>
</organism>
<proteinExistence type="predicted"/>
<sequence>MTDSLQNPQNPTWEAQALLLRTEVMFLQFDAAVRHLIRPRFQGTFLAAGNIPAYQSVTDNTYHGLPALSNSLRKSIFASQFHLPQSLDPRSLQVFSIVAERTECRLQRWVPLSPQLCLCGLSDHDCKVAHGELVGVQLLLEDVLGSYHVTMEGPPRQQATRAKIHRTDILTSA</sequence>
<reference evidence="1 2" key="1">
    <citation type="submission" date="2023-05" db="EMBL/GenBank/DDBJ databases">
        <title>B98-5 Cell Line De Novo Hybrid Assembly: An Optical Mapping Approach.</title>
        <authorList>
            <person name="Kananen K."/>
            <person name="Auerbach J.A."/>
            <person name="Kautto E."/>
            <person name="Blachly J.S."/>
        </authorList>
    </citation>
    <scope>NUCLEOTIDE SEQUENCE [LARGE SCALE GENOMIC DNA]</scope>
    <source>
        <strain evidence="1">B95-8</strain>
        <tissue evidence="1">Cell line</tissue>
    </source>
</reference>
<dbReference type="EMBL" id="JASSZA010000004">
    <property type="protein sequence ID" value="KAK2114174.1"/>
    <property type="molecule type" value="Genomic_DNA"/>
</dbReference>
<protein>
    <submittedName>
        <fullName evidence="1">Uncharacterized protein</fullName>
    </submittedName>
</protein>
<dbReference type="PANTHER" id="PTHR33331">
    <property type="entry name" value="COILED-COIL DOMAIN-CONTAINING PROTEIN 162"/>
    <property type="match status" value="1"/>
</dbReference>
<dbReference type="Proteomes" id="UP001266305">
    <property type="component" value="Unassembled WGS sequence"/>
</dbReference>